<evidence type="ECO:0000313" key="2">
    <source>
        <dbReference type="Proteomes" id="UP001454036"/>
    </source>
</evidence>
<sequence length="259" mass="28366">MPIEFVKCDDGSIVLDDSDSIPIHDSWGYCLVGCFTGRFPGGKAVYDIMIVVPHTRRWTIFKFKSYENREKKFGHAWDGCGELEELNKLVEDNATNAPTEEPIVRTVIPKGRAALGPIVKEAPPEINGLEPVSVHDVARDLVPILANNSGPGVPLEGAVFEKSLAIDGAVENTDLEHVLVQAVAPDLVPILANNSASSETLEGVDLERHLAIDGITLETGFTMETRDLEVNPGDHDIMARDDRIQGMNHHLVTIWKRGC</sequence>
<comment type="caution">
    <text evidence="1">The sequence shown here is derived from an EMBL/GenBank/DDBJ whole genome shotgun (WGS) entry which is preliminary data.</text>
</comment>
<protein>
    <submittedName>
        <fullName evidence="1">Uncharacterized protein</fullName>
    </submittedName>
</protein>
<proteinExistence type="predicted"/>
<dbReference type="Proteomes" id="UP001454036">
    <property type="component" value="Unassembled WGS sequence"/>
</dbReference>
<evidence type="ECO:0000313" key="1">
    <source>
        <dbReference type="EMBL" id="GAA0166037.1"/>
    </source>
</evidence>
<dbReference type="EMBL" id="BAABME010005581">
    <property type="protein sequence ID" value="GAA0166037.1"/>
    <property type="molecule type" value="Genomic_DNA"/>
</dbReference>
<name>A0AAV3QSV6_LITER</name>
<gene>
    <name evidence="1" type="ORF">LIER_21286</name>
</gene>
<organism evidence="1 2">
    <name type="scientific">Lithospermum erythrorhizon</name>
    <name type="common">Purple gromwell</name>
    <name type="synonym">Lithospermum officinale var. erythrorhizon</name>
    <dbReference type="NCBI Taxonomy" id="34254"/>
    <lineage>
        <taxon>Eukaryota</taxon>
        <taxon>Viridiplantae</taxon>
        <taxon>Streptophyta</taxon>
        <taxon>Embryophyta</taxon>
        <taxon>Tracheophyta</taxon>
        <taxon>Spermatophyta</taxon>
        <taxon>Magnoliopsida</taxon>
        <taxon>eudicotyledons</taxon>
        <taxon>Gunneridae</taxon>
        <taxon>Pentapetalae</taxon>
        <taxon>asterids</taxon>
        <taxon>lamiids</taxon>
        <taxon>Boraginales</taxon>
        <taxon>Boraginaceae</taxon>
        <taxon>Boraginoideae</taxon>
        <taxon>Lithospermeae</taxon>
        <taxon>Lithospermum</taxon>
    </lineage>
</organism>
<dbReference type="AlphaFoldDB" id="A0AAV3QSV6"/>
<keyword evidence="2" id="KW-1185">Reference proteome</keyword>
<accession>A0AAV3QSV6</accession>
<reference evidence="1 2" key="1">
    <citation type="submission" date="2024-01" db="EMBL/GenBank/DDBJ databases">
        <title>The complete chloroplast genome sequence of Lithospermum erythrorhizon: insights into the phylogenetic relationship among Boraginaceae species and the maternal lineages of purple gromwells.</title>
        <authorList>
            <person name="Okada T."/>
            <person name="Watanabe K."/>
        </authorList>
    </citation>
    <scope>NUCLEOTIDE SEQUENCE [LARGE SCALE GENOMIC DNA]</scope>
</reference>